<accession>A0AAV4U9G7</accession>
<dbReference type="EMBL" id="BPLR01012507">
    <property type="protein sequence ID" value="GIY54350.1"/>
    <property type="molecule type" value="Genomic_DNA"/>
</dbReference>
<evidence type="ECO:0000313" key="2">
    <source>
        <dbReference type="Proteomes" id="UP001054945"/>
    </source>
</evidence>
<dbReference type="AlphaFoldDB" id="A0AAV4U9G7"/>
<organism evidence="1 2">
    <name type="scientific">Caerostris extrusa</name>
    <name type="common">Bark spider</name>
    <name type="synonym">Caerostris bankana</name>
    <dbReference type="NCBI Taxonomy" id="172846"/>
    <lineage>
        <taxon>Eukaryota</taxon>
        <taxon>Metazoa</taxon>
        <taxon>Ecdysozoa</taxon>
        <taxon>Arthropoda</taxon>
        <taxon>Chelicerata</taxon>
        <taxon>Arachnida</taxon>
        <taxon>Araneae</taxon>
        <taxon>Araneomorphae</taxon>
        <taxon>Entelegynae</taxon>
        <taxon>Araneoidea</taxon>
        <taxon>Araneidae</taxon>
        <taxon>Caerostris</taxon>
    </lineage>
</organism>
<gene>
    <name evidence="1" type="ORF">CEXT_329871</name>
</gene>
<comment type="caution">
    <text evidence="1">The sequence shown here is derived from an EMBL/GenBank/DDBJ whole genome shotgun (WGS) entry which is preliminary data.</text>
</comment>
<keyword evidence="2" id="KW-1185">Reference proteome</keyword>
<protein>
    <submittedName>
        <fullName evidence="1">Uncharacterized protein</fullName>
    </submittedName>
</protein>
<dbReference type="Proteomes" id="UP001054945">
    <property type="component" value="Unassembled WGS sequence"/>
</dbReference>
<proteinExistence type="predicted"/>
<name>A0AAV4U9G7_CAEEX</name>
<reference evidence="1 2" key="1">
    <citation type="submission" date="2021-06" db="EMBL/GenBank/DDBJ databases">
        <title>Caerostris extrusa draft genome.</title>
        <authorList>
            <person name="Kono N."/>
            <person name="Arakawa K."/>
        </authorList>
    </citation>
    <scope>NUCLEOTIDE SEQUENCE [LARGE SCALE GENOMIC DNA]</scope>
</reference>
<sequence>MFCYHQHCKVCLISSHFTEAPSSPPPLLPYRLGADIFTTGRDNFAAKKSKWHSVSRKLLSSKTLSSFTAHLTLSSCSPEDVIPV</sequence>
<evidence type="ECO:0000313" key="1">
    <source>
        <dbReference type="EMBL" id="GIY54350.1"/>
    </source>
</evidence>